<reference evidence="2 3" key="1">
    <citation type="submission" date="2023-09" db="EMBL/GenBank/DDBJ databases">
        <title>Nesidiocoris tenuis whole genome shotgun sequence.</title>
        <authorList>
            <person name="Shibata T."/>
            <person name="Shimoda M."/>
            <person name="Kobayashi T."/>
            <person name="Uehara T."/>
        </authorList>
    </citation>
    <scope>NUCLEOTIDE SEQUENCE [LARGE SCALE GENOMIC DNA]</scope>
    <source>
        <strain evidence="2 3">Japan</strain>
    </source>
</reference>
<feature type="compositionally biased region" description="Basic and acidic residues" evidence="1">
    <location>
        <begin position="41"/>
        <end position="54"/>
    </location>
</feature>
<proteinExistence type="predicted"/>
<dbReference type="EMBL" id="AP028910">
    <property type="protein sequence ID" value="BES90297.1"/>
    <property type="molecule type" value="Genomic_DNA"/>
</dbReference>
<dbReference type="Proteomes" id="UP001307889">
    <property type="component" value="Chromosome 2"/>
</dbReference>
<evidence type="ECO:0000313" key="3">
    <source>
        <dbReference type="Proteomes" id="UP001307889"/>
    </source>
</evidence>
<organism evidence="2 3">
    <name type="scientific">Nesidiocoris tenuis</name>
    <dbReference type="NCBI Taxonomy" id="355587"/>
    <lineage>
        <taxon>Eukaryota</taxon>
        <taxon>Metazoa</taxon>
        <taxon>Ecdysozoa</taxon>
        <taxon>Arthropoda</taxon>
        <taxon>Hexapoda</taxon>
        <taxon>Insecta</taxon>
        <taxon>Pterygota</taxon>
        <taxon>Neoptera</taxon>
        <taxon>Paraneoptera</taxon>
        <taxon>Hemiptera</taxon>
        <taxon>Heteroptera</taxon>
        <taxon>Panheteroptera</taxon>
        <taxon>Cimicomorpha</taxon>
        <taxon>Miridae</taxon>
        <taxon>Dicyphina</taxon>
        <taxon>Nesidiocoris</taxon>
    </lineage>
</organism>
<keyword evidence="3" id="KW-1185">Reference proteome</keyword>
<protein>
    <submittedName>
        <fullName evidence="2">Uncharacterized protein</fullName>
    </submittedName>
</protein>
<name>A0ABN7ADC3_9HEMI</name>
<gene>
    <name evidence="2" type="ORF">NTJ_03105</name>
</gene>
<accession>A0ABN7ADC3</accession>
<evidence type="ECO:0000313" key="2">
    <source>
        <dbReference type="EMBL" id="BES90297.1"/>
    </source>
</evidence>
<feature type="region of interest" description="Disordered" evidence="1">
    <location>
        <begin position="41"/>
        <end position="78"/>
    </location>
</feature>
<sequence length="78" mass="8914">MRALGDHWQICSAKCRRGRPMTMIKSTKWYLSVVTIKRAGKSDREVLAEREGRGMKRKRPPQPNGAAEEESEREGGEK</sequence>
<evidence type="ECO:0000256" key="1">
    <source>
        <dbReference type="SAM" id="MobiDB-lite"/>
    </source>
</evidence>